<keyword evidence="1" id="KW-1133">Transmembrane helix</keyword>
<proteinExistence type="predicted"/>
<keyword evidence="3" id="KW-1185">Reference proteome</keyword>
<dbReference type="AlphaFoldDB" id="A0A327Z2G7"/>
<dbReference type="EMBL" id="QLMJ01000019">
    <property type="protein sequence ID" value="RAK28804.1"/>
    <property type="molecule type" value="Genomic_DNA"/>
</dbReference>
<dbReference type="RefSeq" id="WP_111653253.1">
    <property type="nucleotide sequence ID" value="NZ_JACHWI010000001.1"/>
</dbReference>
<reference evidence="2 3" key="1">
    <citation type="submission" date="2018-06" db="EMBL/GenBank/DDBJ databases">
        <title>Genomic Encyclopedia of Type Strains, Phase III (KMG-III): the genomes of soil and plant-associated and newly described type strains.</title>
        <authorList>
            <person name="Whitman W."/>
        </authorList>
    </citation>
    <scope>NUCLEOTIDE SEQUENCE [LARGE SCALE GENOMIC DNA]</scope>
    <source>
        <strain evidence="2 3">CGMCC 4.7090</strain>
    </source>
</reference>
<keyword evidence="1" id="KW-0472">Membrane</keyword>
<feature type="transmembrane region" description="Helical" evidence="1">
    <location>
        <begin position="25"/>
        <end position="42"/>
    </location>
</feature>
<protein>
    <submittedName>
        <fullName evidence="2">Uncharacterized protein</fullName>
    </submittedName>
</protein>
<name>A0A327Z2G7_9ACTN</name>
<sequence length="82" mass="8516">MTFLFPTTSPATVDALDARWMHEPLVYLAVAAICLLIALRFLKQALAPIGALIQAVAAAAVVAFTAVIALAMLVLAAVTTAH</sequence>
<evidence type="ECO:0000256" key="1">
    <source>
        <dbReference type="SAM" id="Phobius"/>
    </source>
</evidence>
<comment type="caution">
    <text evidence="2">The sequence shown here is derived from an EMBL/GenBank/DDBJ whole genome shotgun (WGS) entry which is preliminary data.</text>
</comment>
<feature type="transmembrane region" description="Helical" evidence="1">
    <location>
        <begin position="49"/>
        <end position="78"/>
    </location>
</feature>
<dbReference type="Proteomes" id="UP000249341">
    <property type="component" value="Unassembled WGS sequence"/>
</dbReference>
<keyword evidence="1" id="KW-0812">Transmembrane</keyword>
<organism evidence="2 3">
    <name type="scientific">Actinoplanes lutulentus</name>
    <dbReference type="NCBI Taxonomy" id="1287878"/>
    <lineage>
        <taxon>Bacteria</taxon>
        <taxon>Bacillati</taxon>
        <taxon>Actinomycetota</taxon>
        <taxon>Actinomycetes</taxon>
        <taxon>Micromonosporales</taxon>
        <taxon>Micromonosporaceae</taxon>
        <taxon>Actinoplanes</taxon>
    </lineage>
</organism>
<evidence type="ECO:0000313" key="2">
    <source>
        <dbReference type="EMBL" id="RAK28804.1"/>
    </source>
</evidence>
<gene>
    <name evidence="2" type="ORF">B0I29_119142</name>
</gene>
<evidence type="ECO:0000313" key="3">
    <source>
        <dbReference type="Proteomes" id="UP000249341"/>
    </source>
</evidence>
<accession>A0A327Z2G7</accession>